<dbReference type="Pfam" id="PF18962">
    <property type="entry name" value="Por_Secre_tail"/>
    <property type="match status" value="1"/>
</dbReference>
<keyword evidence="1" id="KW-0732">Signal</keyword>
<protein>
    <submittedName>
        <fullName evidence="3">T9SS type A sorting domain-containing protein</fullName>
    </submittedName>
</protein>
<dbReference type="RefSeq" id="WP_207035191.1">
    <property type="nucleotide sequence ID" value="NZ_JAFLNL010000008.1"/>
</dbReference>
<sequence length="797" mass="88951">MRIRYITTFSFLLTFFFYNEFSYSQEVKWAISNGGHLGDSARDIHLVEDGLLFLTTAGLEKRSEAGELIWRFDFFDLDQFNYSNQKPTLGAMTIDEHGNTYAQLTYPAREEGFTTIDNIDVPYGNSIIKINSNGQLLWAQKIEGTRYTRVKYHDGFIYVIGMFNETINIDDAFFFNKTENTECTYADTYYEDDIYIAKFNTIGQVKDAIKYGGPGDDELKAVTMDGNGDIYLAINYGENSCITDETQIHKINSNLTKVWSKTISKQYVEGNGDDILLPSDIHVGENGKLYIWTYAFDTVISDDFRFTNTEFAFAAGLLEYSSDGTFLNYRAFDGFPYYGQNGHFADYKGHLLIATSFRGTKEFDNGSLTTINPGTEPVLIKVGLNDLEMDYLIHLSGAPQQYHTEVEDWSGTIKINNNNLYYSGSFSSGELNVSPEITLINNSGNNDKDYFLIKYDIGNLDFTTSDEDTDQDTVPNRLDHCPNTPLNESVDEYGCSKAQKDSDADGIMDDLDLCPYSEFGAEVDSKGCSKEQIDTDGDNVPDYLDSCPNTTFGVSVNAEGCEIAYLDPDLIDVKSIGEVCPGSANGQIIISTSDDRAYKGILDNSIEISFVNEGSFYNLAPGTHEVCISVDGTDSETICYTLTVKSSSEISLTAKVDAGQVLKLELSGSNEYKVRINNQTLTTKESKLEVQLKQGLNQISVEGEAPCQGIASHIVNLESDILIAPNPFIDKIEIYPKNGQGKQTVTLYTQTGQVVYRETFLDAPYLVFGNLQSLPKGIYYLECSNGTHNDYKKVIKR</sequence>
<name>A0ABS3G770_9FLAO</name>
<gene>
    <name evidence="3" type="ORF">J0656_14660</name>
</gene>
<dbReference type="NCBIfam" id="TIGR04183">
    <property type="entry name" value="Por_Secre_tail"/>
    <property type="match status" value="1"/>
</dbReference>
<evidence type="ECO:0000256" key="1">
    <source>
        <dbReference type="ARBA" id="ARBA00022729"/>
    </source>
</evidence>
<accession>A0ABS3G770</accession>
<dbReference type="Pfam" id="PF02412">
    <property type="entry name" value="TSP_3"/>
    <property type="match status" value="3"/>
</dbReference>
<dbReference type="InterPro" id="IPR026444">
    <property type="entry name" value="Secre_tail"/>
</dbReference>
<proteinExistence type="predicted"/>
<dbReference type="EMBL" id="JAFLNL010000008">
    <property type="protein sequence ID" value="MBO0355263.1"/>
    <property type="molecule type" value="Genomic_DNA"/>
</dbReference>
<dbReference type="Gene3D" id="4.10.1080.10">
    <property type="entry name" value="TSP type-3 repeat"/>
    <property type="match status" value="1"/>
</dbReference>
<evidence type="ECO:0000313" key="4">
    <source>
        <dbReference type="Proteomes" id="UP000664044"/>
    </source>
</evidence>
<reference evidence="3 4" key="1">
    <citation type="submission" date="2021-03" db="EMBL/GenBank/DDBJ databases">
        <title>Muricauda lutimaris sp. nov. and Muricauda ruestringensis sp. nov, two marine members of the Flavobacteriaceae isolated from deep sea sediments of Western Pacific.</title>
        <authorList>
            <person name="Zhao S."/>
            <person name="Liu R."/>
        </authorList>
    </citation>
    <scope>NUCLEOTIDE SEQUENCE [LARGE SCALE GENOMIC DNA]</scope>
    <source>
        <strain evidence="3 4">BC31-1-A7</strain>
    </source>
</reference>
<dbReference type="Proteomes" id="UP000664044">
    <property type="component" value="Unassembled WGS sequence"/>
</dbReference>
<comment type="caution">
    <text evidence="3">The sequence shown here is derived from an EMBL/GenBank/DDBJ whole genome shotgun (WGS) entry which is preliminary data.</text>
</comment>
<dbReference type="InterPro" id="IPR028974">
    <property type="entry name" value="TSP_type-3_rpt"/>
</dbReference>
<evidence type="ECO:0000259" key="2">
    <source>
        <dbReference type="Pfam" id="PF18962"/>
    </source>
</evidence>
<keyword evidence="4" id="KW-1185">Reference proteome</keyword>
<dbReference type="SUPFAM" id="SSF103647">
    <property type="entry name" value="TSP type-3 repeat"/>
    <property type="match status" value="1"/>
</dbReference>
<dbReference type="InterPro" id="IPR003367">
    <property type="entry name" value="Thrombospondin_3-like_rpt"/>
</dbReference>
<evidence type="ECO:0000313" key="3">
    <source>
        <dbReference type="EMBL" id="MBO0355263.1"/>
    </source>
</evidence>
<organism evidence="3 4">
    <name type="scientific">Flagellimonas aurea</name>
    <dbReference type="NCBI Taxonomy" id="2915619"/>
    <lineage>
        <taxon>Bacteria</taxon>
        <taxon>Pseudomonadati</taxon>
        <taxon>Bacteroidota</taxon>
        <taxon>Flavobacteriia</taxon>
        <taxon>Flavobacteriales</taxon>
        <taxon>Flavobacteriaceae</taxon>
        <taxon>Flagellimonas</taxon>
    </lineage>
</organism>
<dbReference type="SUPFAM" id="SSF101898">
    <property type="entry name" value="NHL repeat"/>
    <property type="match status" value="1"/>
</dbReference>
<feature type="domain" description="Secretion system C-terminal sorting" evidence="2">
    <location>
        <begin position="724"/>
        <end position="795"/>
    </location>
</feature>